<proteinExistence type="predicted"/>
<reference evidence="2 3" key="1">
    <citation type="submission" date="2018-06" db="EMBL/GenBank/DDBJ databases">
        <authorList>
            <consortium name="Pathogen Informatics"/>
            <person name="Doyle S."/>
        </authorList>
    </citation>
    <scope>NUCLEOTIDE SEQUENCE [LARGE SCALE GENOMIC DNA]</scope>
    <source>
        <strain evidence="2 3">NCTC10661</strain>
    </source>
</reference>
<dbReference type="EMBL" id="UARD01000019">
    <property type="protein sequence ID" value="SPV20319.1"/>
    <property type="molecule type" value="Genomic_DNA"/>
</dbReference>
<name>A0AAE8T3V2_BURCE</name>
<organism evidence="2 3">
    <name type="scientific">Burkholderia cepacia</name>
    <name type="common">Pseudomonas cepacia</name>
    <dbReference type="NCBI Taxonomy" id="292"/>
    <lineage>
        <taxon>Bacteria</taxon>
        <taxon>Pseudomonadati</taxon>
        <taxon>Pseudomonadota</taxon>
        <taxon>Betaproteobacteria</taxon>
        <taxon>Burkholderiales</taxon>
        <taxon>Burkholderiaceae</taxon>
        <taxon>Burkholderia</taxon>
        <taxon>Burkholderia cepacia complex</taxon>
    </lineage>
</organism>
<evidence type="ECO:0000256" key="1">
    <source>
        <dbReference type="SAM" id="MobiDB-lite"/>
    </source>
</evidence>
<feature type="compositionally biased region" description="Basic and acidic residues" evidence="1">
    <location>
        <begin position="1"/>
        <end position="14"/>
    </location>
</feature>
<dbReference type="AlphaFoldDB" id="A0AAE8T3V2"/>
<dbReference type="Proteomes" id="UP000250416">
    <property type="component" value="Unassembled WGS sequence"/>
</dbReference>
<evidence type="ECO:0000313" key="2">
    <source>
        <dbReference type="EMBL" id="SPV20319.1"/>
    </source>
</evidence>
<gene>
    <name evidence="2" type="ORF">NCTC10661_03684</name>
</gene>
<protein>
    <submittedName>
        <fullName evidence="2">Uncharacterized protein</fullName>
    </submittedName>
</protein>
<comment type="caution">
    <text evidence="2">The sequence shown here is derived from an EMBL/GenBank/DDBJ whole genome shotgun (WGS) entry which is preliminary data.</text>
</comment>
<evidence type="ECO:0000313" key="3">
    <source>
        <dbReference type="Proteomes" id="UP000250416"/>
    </source>
</evidence>
<accession>A0AAE8T3V2</accession>
<feature type="region of interest" description="Disordered" evidence="1">
    <location>
        <begin position="1"/>
        <end position="30"/>
    </location>
</feature>
<sequence length="242" mass="25884">MERAGTRASVDRWPSKGTVPDPPVESDRGAGGIIGSRCTELTCHAIVRRHASSRIRSLAAECRSGSCIGLCPAMSISLLLDRIRVASGRIRARVSSCIAAANRKPTGPQSSSVLVEDPSGADVVLAATISAVSAEASVSELESLEVRHSRLPTAHFPSTRAHIDLIGSRVRKAQFHAARARAHANAAVLIFMGGTENHLGPPLEDLKRHAEQAKQAQVLASDLLEISLTLERREKSRSPRCR</sequence>